<dbReference type="InterPro" id="IPR036047">
    <property type="entry name" value="F-box-like_dom_sf"/>
</dbReference>
<evidence type="ECO:0000313" key="3">
    <source>
        <dbReference type="EMBL" id="CAL5005579.1"/>
    </source>
</evidence>
<dbReference type="InterPro" id="IPR001810">
    <property type="entry name" value="F-box_dom"/>
</dbReference>
<dbReference type="NCBIfam" id="TIGR01640">
    <property type="entry name" value="F_box_assoc_1"/>
    <property type="match status" value="1"/>
</dbReference>
<accession>A0ABC9BRY6</accession>
<dbReference type="SMART" id="SM00256">
    <property type="entry name" value="FBOX"/>
    <property type="match status" value="1"/>
</dbReference>
<organism evidence="3 4">
    <name type="scientific">Urochloa decumbens</name>
    <dbReference type="NCBI Taxonomy" id="240449"/>
    <lineage>
        <taxon>Eukaryota</taxon>
        <taxon>Viridiplantae</taxon>
        <taxon>Streptophyta</taxon>
        <taxon>Embryophyta</taxon>
        <taxon>Tracheophyta</taxon>
        <taxon>Spermatophyta</taxon>
        <taxon>Magnoliopsida</taxon>
        <taxon>Liliopsida</taxon>
        <taxon>Poales</taxon>
        <taxon>Poaceae</taxon>
        <taxon>PACMAD clade</taxon>
        <taxon>Panicoideae</taxon>
        <taxon>Panicodae</taxon>
        <taxon>Paniceae</taxon>
        <taxon>Melinidinae</taxon>
        <taxon>Urochloa</taxon>
    </lineage>
</organism>
<dbReference type="InterPro" id="IPR017451">
    <property type="entry name" value="F-box-assoc_interact_dom"/>
</dbReference>
<evidence type="ECO:0000256" key="1">
    <source>
        <dbReference type="SAM" id="MobiDB-lite"/>
    </source>
</evidence>
<dbReference type="Gene3D" id="1.20.1280.50">
    <property type="match status" value="1"/>
</dbReference>
<protein>
    <recommendedName>
        <fullName evidence="2">F-box domain-containing protein</fullName>
    </recommendedName>
</protein>
<evidence type="ECO:0000313" key="4">
    <source>
        <dbReference type="Proteomes" id="UP001497457"/>
    </source>
</evidence>
<dbReference type="InterPro" id="IPR050796">
    <property type="entry name" value="SCF_F-box_component"/>
</dbReference>
<dbReference type="Pfam" id="PF08268">
    <property type="entry name" value="FBA_3"/>
    <property type="match status" value="1"/>
</dbReference>
<evidence type="ECO:0000259" key="2">
    <source>
        <dbReference type="SMART" id="SM00256"/>
    </source>
</evidence>
<dbReference type="SUPFAM" id="SSF117281">
    <property type="entry name" value="Kelch motif"/>
    <property type="match status" value="1"/>
</dbReference>
<feature type="domain" description="F-box" evidence="2">
    <location>
        <begin position="9"/>
        <end position="49"/>
    </location>
</feature>
<gene>
    <name evidence="3" type="ORF">URODEC1_LOCUS67545</name>
</gene>
<reference evidence="4" key="1">
    <citation type="submission" date="2024-06" db="EMBL/GenBank/DDBJ databases">
        <authorList>
            <person name="Ryan C."/>
        </authorList>
    </citation>
    <scope>NUCLEOTIDE SEQUENCE [LARGE SCALE GENOMIC DNA]</scope>
</reference>
<dbReference type="Pfam" id="PF00646">
    <property type="entry name" value="F-box"/>
    <property type="match status" value="1"/>
</dbReference>
<dbReference type="AlphaFoldDB" id="A0ABC9BRY6"/>
<keyword evidence="4" id="KW-1185">Reference proteome</keyword>
<sequence>MDEGGWGAIPSDTLVGILLRLLPTPRRRLRLVCRHWRHVIDDRMPAARQARAKVLAFSADQGSSSGRPRAYVLDGLIEGRSSELELPGTALPAPPPRRRRSPWLDHDESDQGTRIVGTCNGLICLCLGRGDIFLFNPVTGEELVVPPPPPQPLPRPAAGGSYHDDDATHGFCFTYHPETGMYKILRVPRHPNETFDAVHVFTLGEAAPWREVPAPGSSCRFEFGIVAVRGVAYWVSKDAKRVVSFDLGGERAAVVAKLPVHVPSEPWLRRRYTCSLADVGGRLGFTVCHNEAMTSKTEVFVLEERMTWIRQYVVLMNDDQEQQLASPLLAHGEHLLTEKRVRVTGDRPERMVAALYAHRPREDRALRCGVVPVAARSIGTAVLGVCDCSGLQTFPYVETTESLLVYTVAMAAARLLA</sequence>
<dbReference type="InterPro" id="IPR015915">
    <property type="entry name" value="Kelch-typ_b-propeller"/>
</dbReference>
<reference evidence="3 4" key="2">
    <citation type="submission" date="2024-10" db="EMBL/GenBank/DDBJ databases">
        <authorList>
            <person name="Ryan C."/>
        </authorList>
    </citation>
    <scope>NUCLEOTIDE SEQUENCE [LARGE SCALE GENOMIC DNA]</scope>
</reference>
<dbReference type="Proteomes" id="UP001497457">
    <property type="component" value="Chromosome 27b"/>
</dbReference>
<dbReference type="SUPFAM" id="SSF81383">
    <property type="entry name" value="F-box domain"/>
    <property type="match status" value="1"/>
</dbReference>
<proteinExistence type="predicted"/>
<name>A0ABC9BRY6_9POAL</name>
<feature type="region of interest" description="Disordered" evidence="1">
    <location>
        <begin position="84"/>
        <end position="110"/>
    </location>
</feature>
<dbReference type="EMBL" id="OZ075137">
    <property type="protein sequence ID" value="CAL5005579.1"/>
    <property type="molecule type" value="Genomic_DNA"/>
</dbReference>
<dbReference type="InterPro" id="IPR013187">
    <property type="entry name" value="F-box-assoc_dom_typ3"/>
</dbReference>
<dbReference type="PANTHER" id="PTHR31672:SF13">
    <property type="entry name" value="F-BOX PROTEIN CPR30-LIKE"/>
    <property type="match status" value="1"/>
</dbReference>
<dbReference type="PANTHER" id="PTHR31672">
    <property type="entry name" value="BNACNNG10540D PROTEIN"/>
    <property type="match status" value="1"/>
</dbReference>